<reference evidence="1" key="1">
    <citation type="submission" date="2023-01" db="EMBL/GenBank/DDBJ databases">
        <authorList>
            <person name="Van Ghelder C."/>
            <person name="Rancurel C."/>
        </authorList>
    </citation>
    <scope>NUCLEOTIDE SEQUENCE</scope>
    <source>
        <strain evidence="1">CNCM I-4278</strain>
    </source>
</reference>
<dbReference type="EMBL" id="CAOQHR010000004">
    <property type="protein sequence ID" value="CAI6333381.1"/>
    <property type="molecule type" value="Genomic_DNA"/>
</dbReference>
<protein>
    <submittedName>
        <fullName evidence="1">Uncharacterized protein</fullName>
    </submittedName>
</protein>
<dbReference type="Proteomes" id="UP001152607">
    <property type="component" value="Unassembled WGS sequence"/>
</dbReference>
<keyword evidence="2" id="KW-1185">Reference proteome</keyword>
<evidence type="ECO:0000313" key="2">
    <source>
        <dbReference type="Proteomes" id="UP001152607"/>
    </source>
</evidence>
<name>A0A9W4XQ69_9PLEO</name>
<sequence>MPSFSHAHALKQNDTLSPRGVKLGSEAWAKLLRALRCASAAQPALATDDPPPRPYSLTRFLPTVQNEASFGISSILCSMSTILHCQRDIVGPPFLLLCNLFLSSLSLFGTPCMPMYMYMQLHTDAYVGTYT</sequence>
<dbReference type="AlphaFoldDB" id="A0A9W4XQ69"/>
<evidence type="ECO:0000313" key="1">
    <source>
        <dbReference type="EMBL" id="CAI6333381.1"/>
    </source>
</evidence>
<accession>A0A9W4XQ69</accession>
<proteinExistence type="predicted"/>
<gene>
    <name evidence="1" type="ORF">PDIGIT_LOCUS6419</name>
</gene>
<organism evidence="1 2">
    <name type="scientific">Periconia digitata</name>
    <dbReference type="NCBI Taxonomy" id="1303443"/>
    <lineage>
        <taxon>Eukaryota</taxon>
        <taxon>Fungi</taxon>
        <taxon>Dikarya</taxon>
        <taxon>Ascomycota</taxon>
        <taxon>Pezizomycotina</taxon>
        <taxon>Dothideomycetes</taxon>
        <taxon>Pleosporomycetidae</taxon>
        <taxon>Pleosporales</taxon>
        <taxon>Massarineae</taxon>
        <taxon>Periconiaceae</taxon>
        <taxon>Periconia</taxon>
    </lineage>
</organism>
<comment type="caution">
    <text evidence="1">The sequence shown here is derived from an EMBL/GenBank/DDBJ whole genome shotgun (WGS) entry which is preliminary data.</text>
</comment>